<dbReference type="InterPro" id="IPR039421">
    <property type="entry name" value="Type_1_exporter"/>
</dbReference>
<dbReference type="KEGG" id="gpa:GPA_13190"/>
<organism evidence="2 3">
    <name type="scientific">Gordonibacter pamelaeae 7-10-1-b</name>
    <dbReference type="NCBI Taxonomy" id="657308"/>
    <lineage>
        <taxon>Bacteria</taxon>
        <taxon>Bacillati</taxon>
        <taxon>Actinomycetota</taxon>
        <taxon>Coriobacteriia</taxon>
        <taxon>Eggerthellales</taxon>
        <taxon>Eggerthellaceae</taxon>
        <taxon>Gordonibacter</taxon>
    </lineage>
</organism>
<dbReference type="RefSeq" id="WP_015539309.1">
    <property type="nucleotide sequence ID" value="NC_021021.1"/>
</dbReference>
<dbReference type="InterPro" id="IPR003439">
    <property type="entry name" value="ABC_transporter-like_ATP-bd"/>
</dbReference>
<proteinExistence type="predicted"/>
<dbReference type="SUPFAM" id="SSF52540">
    <property type="entry name" value="P-loop containing nucleoside triphosphate hydrolases"/>
    <property type="match status" value="1"/>
</dbReference>
<evidence type="ECO:0000313" key="3">
    <source>
        <dbReference type="Proteomes" id="UP000008805"/>
    </source>
</evidence>
<dbReference type="GO" id="GO:0005524">
    <property type="term" value="F:ATP binding"/>
    <property type="evidence" value="ECO:0007669"/>
    <property type="project" value="InterPro"/>
</dbReference>
<reference evidence="2 3" key="2">
    <citation type="submission" date="2010-03" db="EMBL/GenBank/DDBJ databases">
        <authorList>
            <person name="Pajon A."/>
        </authorList>
    </citation>
    <scope>NUCLEOTIDE SEQUENCE [LARGE SCALE GENOMIC DNA]</scope>
    <source>
        <strain evidence="3">7-10-1-b</strain>
    </source>
</reference>
<dbReference type="Gene3D" id="3.40.50.300">
    <property type="entry name" value="P-loop containing nucleotide triphosphate hydrolases"/>
    <property type="match status" value="1"/>
</dbReference>
<keyword evidence="3" id="KW-1185">Reference proteome</keyword>
<name>D6E8B2_9ACTN</name>
<dbReference type="HOGENOM" id="CLU_000604_1_9_11"/>
<protein>
    <submittedName>
        <fullName evidence="2">ABC-type multidrug transport system, ATPase and permease components</fullName>
    </submittedName>
</protein>
<sequence length="177" mass="19236">MDRVAFVFQANRLFKQTILENVRAARPDATRGEVMAALRAAQCDDVVAKLPNGVDTPYGACGAHLSGGEVQRLMLARAILKDADVVVLDEATAFADPENEALIQKAFAELARGRTVLMIAHRLSTVRNADRIVVLDEGRVAEQGTHDELLAAGGLYARMWSDYQKAADWKITSAEVA</sequence>
<evidence type="ECO:0000313" key="2">
    <source>
        <dbReference type="EMBL" id="CBL03959.1"/>
    </source>
</evidence>
<gene>
    <name evidence="2" type="ORF">GPA_13190</name>
</gene>
<accession>D6E8B2</accession>
<evidence type="ECO:0000259" key="1">
    <source>
        <dbReference type="Pfam" id="PF00005"/>
    </source>
</evidence>
<reference evidence="2 3" key="1">
    <citation type="submission" date="2010-03" db="EMBL/GenBank/DDBJ databases">
        <title>The genome sequence of Gordonibacter pamelaeae 7-10-1-bT.</title>
        <authorList>
            <consortium name="metaHIT consortium -- http://www.metahit.eu/"/>
            <person name="Pajon A."/>
            <person name="Turner K."/>
            <person name="Parkhill J."/>
            <person name="Timmis K."/>
            <person name="Oxley A."/>
            <person name="Wurdemann D."/>
        </authorList>
    </citation>
    <scope>NUCLEOTIDE SEQUENCE [LARGE SCALE GENOMIC DNA]</scope>
    <source>
        <strain evidence="3">7-10-1-b</strain>
    </source>
</reference>
<dbReference type="Proteomes" id="UP000008805">
    <property type="component" value="Chromosome"/>
</dbReference>
<dbReference type="InterPro" id="IPR027417">
    <property type="entry name" value="P-loop_NTPase"/>
</dbReference>
<dbReference type="Pfam" id="PF00005">
    <property type="entry name" value="ABC_tran"/>
    <property type="match status" value="1"/>
</dbReference>
<dbReference type="AlphaFoldDB" id="D6E8B2"/>
<feature type="domain" description="ABC transporter" evidence="1">
    <location>
        <begin position="3"/>
        <end position="93"/>
    </location>
</feature>
<dbReference type="PANTHER" id="PTHR43394:SF1">
    <property type="entry name" value="ATP-BINDING CASSETTE SUB-FAMILY B MEMBER 10, MITOCHONDRIAL"/>
    <property type="match status" value="1"/>
</dbReference>
<dbReference type="EMBL" id="FP929047">
    <property type="protein sequence ID" value="CBL03959.1"/>
    <property type="molecule type" value="Genomic_DNA"/>
</dbReference>
<dbReference type="GO" id="GO:0015421">
    <property type="term" value="F:ABC-type oligopeptide transporter activity"/>
    <property type="evidence" value="ECO:0007669"/>
    <property type="project" value="TreeGrafter"/>
</dbReference>
<dbReference type="PANTHER" id="PTHR43394">
    <property type="entry name" value="ATP-DEPENDENT PERMEASE MDL1, MITOCHONDRIAL"/>
    <property type="match status" value="1"/>
</dbReference>
<dbReference type="GO" id="GO:0016887">
    <property type="term" value="F:ATP hydrolysis activity"/>
    <property type="evidence" value="ECO:0007669"/>
    <property type="project" value="InterPro"/>
</dbReference>